<evidence type="ECO:0000313" key="2">
    <source>
        <dbReference type="Proteomes" id="UP000290932"/>
    </source>
</evidence>
<dbReference type="AlphaFoldDB" id="A0A498H333"/>
<organism evidence="1 2">
    <name type="scientific">Methanoculleus taiwanensis</name>
    <dbReference type="NCBI Taxonomy" id="1550565"/>
    <lineage>
        <taxon>Archaea</taxon>
        <taxon>Methanobacteriati</taxon>
        <taxon>Methanobacteriota</taxon>
        <taxon>Stenosarchaea group</taxon>
        <taxon>Methanomicrobia</taxon>
        <taxon>Methanomicrobiales</taxon>
        <taxon>Methanomicrobiaceae</taxon>
        <taxon>Methanoculleus</taxon>
    </lineage>
</organism>
<evidence type="ECO:0000313" key="1">
    <source>
        <dbReference type="EMBL" id="RXE56558.1"/>
    </source>
</evidence>
<dbReference type="Proteomes" id="UP000290932">
    <property type="component" value="Unassembled WGS sequence"/>
</dbReference>
<sequence>MRRYGLVLLSLLVAALLVAPAGAFTADSLDIAVDESGDAEVRFDYSFSWIEQIAVFFKITAPEQELKSALESYSGKPVTIVAVKSGYSVFDVREFAHIRENGTSRVYTLPALDFTAAEKKLKEYWFAPLIEADFSPAVTTVRFPDGYEEKVFDQSAIPSLSHEITA</sequence>
<accession>A0A498H333</accession>
<reference evidence="1 2" key="1">
    <citation type="journal article" date="2015" name="Int. J. Syst. Evol. Microbiol.">
        <title>Methanoculleus taiwanensis sp. nov., a methanogen isolated from deep marine sediment at the deformation front area near Taiwan.</title>
        <authorList>
            <person name="Weng C.Y."/>
            <person name="Chen S.C."/>
            <person name="Lai M.C."/>
            <person name="Wu S.Y."/>
            <person name="Lin S."/>
            <person name="Yang T.F."/>
            <person name="Chen P.C."/>
        </authorList>
    </citation>
    <scope>NUCLEOTIDE SEQUENCE [LARGE SCALE GENOMIC DNA]</scope>
    <source>
        <strain evidence="1 2">CYW4</strain>
    </source>
</reference>
<comment type="caution">
    <text evidence="1">The sequence shown here is derived from an EMBL/GenBank/DDBJ whole genome shotgun (WGS) entry which is preliminary data.</text>
</comment>
<dbReference type="EMBL" id="LHQS01000002">
    <property type="protein sequence ID" value="RXE56558.1"/>
    <property type="molecule type" value="Genomic_DNA"/>
</dbReference>
<name>A0A498H333_9EURY</name>
<gene>
    <name evidence="1" type="ORF">ABH15_07970</name>
</gene>
<proteinExistence type="predicted"/>
<protein>
    <submittedName>
        <fullName evidence="1">Uncharacterized protein</fullName>
    </submittedName>
</protein>
<keyword evidence="2" id="KW-1185">Reference proteome</keyword>
<dbReference type="OrthoDB" id="106510at2157"/>